<dbReference type="PIRSF" id="PIRSF001500">
    <property type="entry name" value="Chor_mut_pdt_Ppr"/>
    <property type="match status" value="1"/>
</dbReference>
<comment type="catalytic activity">
    <reaction evidence="18">
        <text>prephenate + H(+) = 3-phenylpyruvate + CO2 + H2O</text>
        <dbReference type="Rhea" id="RHEA:21648"/>
        <dbReference type="ChEBI" id="CHEBI:15377"/>
        <dbReference type="ChEBI" id="CHEBI:15378"/>
        <dbReference type="ChEBI" id="CHEBI:16526"/>
        <dbReference type="ChEBI" id="CHEBI:18005"/>
        <dbReference type="ChEBI" id="CHEBI:29934"/>
        <dbReference type="EC" id="4.2.1.51"/>
    </reaction>
</comment>
<dbReference type="SMART" id="SM00830">
    <property type="entry name" value="CM_2"/>
    <property type="match status" value="1"/>
</dbReference>
<dbReference type="GO" id="GO:0005737">
    <property type="term" value="C:cytoplasm"/>
    <property type="evidence" value="ECO:0007669"/>
    <property type="project" value="UniProtKB-SubCell"/>
</dbReference>
<dbReference type="UniPathway" id="UPA00121">
    <property type="reaction ID" value="UER00345"/>
</dbReference>
<keyword evidence="9" id="KW-0963">Cytoplasm</keyword>
<evidence type="ECO:0000256" key="16">
    <source>
        <dbReference type="ARBA" id="ARBA00031175"/>
    </source>
</evidence>
<evidence type="ECO:0000256" key="1">
    <source>
        <dbReference type="ARBA" id="ARBA00000824"/>
    </source>
</evidence>
<sequence>MSQDGPSHNGESDGRQEELRQEIDRLDAEVQRLINQRAARVLEIARIKESNGGPFYRPEREAQILARVAERNEGPFPDEDMVRIFREVMSSCLALERRLRIAFLGPEASFTHTAVQVHFGHAVEEHPVAAIAEVFREVEAGTADYGVVPVENSTEGVVNATLDQLMRTSLQICGEVALRVEHHLMSHAGSIGAIQRLYVHPQTRAQCREWLHAHLDGVEWVEVPSNAEAARRASQEPESAAVAGAAAAELYELPILAAGIEDEPDNTTRFVVVGEEGAGVSGNDKTSIVISAPNRPGSLFQVLQPFSRAGVNLTKIVSRPARSSLWEYVFFLDLEGHREEPTVQKALEGVTEGGAAVKVLGSYPRAR</sequence>
<accession>A0A0P9CB14</accession>
<evidence type="ECO:0000256" key="17">
    <source>
        <dbReference type="ARBA" id="ARBA00031520"/>
    </source>
</evidence>
<dbReference type="InterPro" id="IPR001086">
    <property type="entry name" value="Preph_deHydtase"/>
</dbReference>
<evidence type="ECO:0000259" key="21">
    <source>
        <dbReference type="PROSITE" id="PS51168"/>
    </source>
</evidence>
<feature type="site" description="Essential for prephenate dehydratase activity" evidence="19">
    <location>
        <position position="268"/>
    </location>
</feature>
<feature type="region of interest" description="Disordered" evidence="20">
    <location>
        <begin position="1"/>
        <end position="20"/>
    </location>
</feature>
<organism evidence="24 25">
    <name type="scientific">Thiohalorhabdus denitrificans</name>
    <dbReference type="NCBI Taxonomy" id="381306"/>
    <lineage>
        <taxon>Bacteria</taxon>
        <taxon>Pseudomonadati</taxon>
        <taxon>Pseudomonadota</taxon>
        <taxon>Gammaproteobacteria</taxon>
        <taxon>Thiohalorhabdales</taxon>
        <taxon>Thiohalorhabdaceae</taxon>
        <taxon>Thiohalorhabdus</taxon>
    </lineage>
</organism>
<proteinExistence type="predicted"/>
<dbReference type="InterPro" id="IPR036263">
    <property type="entry name" value="Chorismate_II_sf"/>
</dbReference>
<keyword evidence="14" id="KW-0456">Lyase</keyword>
<evidence type="ECO:0000256" key="10">
    <source>
        <dbReference type="ARBA" id="ARBA00022605"/>
    </source>
</evidence>
<evidence type="ECO:0000313" key="24">
    <source>
        <dbReference type="EMBL" id="SCY18262.1"/>
    </source>
</evidence>
<reference evidence="25" key="1">
    <citation type="submission" date="2016-10" db="EMBL/GenBank/DDBJ databases">
        <authorList>
            <person name="Varghese N."/>
        </authorList>
    </citation>
    <scope>NUCLEOTIDE SEQUENCE [LARGE SCALE GENOMIC DNA]</scope>
    <source>
        <strain evidence="25">HL 19</strain>
    </source>
</reference>
<dbReference type="CDD" id="cd04905">
    <property type="entry name" value="ACT_CM-PDT"/>
    <property type="match status" value="1"/>
</dbReference>
<dbReference type="InterPro" id="IPR010957">
    <property type="entry name" value="G/b/e-P-prot_chorismate_mutase"/>
</dbReference>
<evidence type="ECO:0000256" key="4">
    <source>
        <dbReference type="ARBA" id="ARBA00004741"/>
    </source>
</evidence>
<dbReference type="SUPFAM" id="SSF55021">
    <property type="entry name" value="ACT-like"/>
    <property type="match status" value="1"/>
</dbReference>
<dbReference type="GO" id="GO:0046417">
    <property type="term" value="P:chorismate metabolic process"/>
    <property type="evidence" value="ECO:0007669"/>
    <property type="project" value="InterPro"/>
</dbReference>
<dbReference type="EC" id="5.4.99.5" evidence="6"/>
<dbReference type="Gene3D" id="3.40.190.10">
    <property type="entry name" value="Periplasmic binding protein-like II"/>
    <property type="match status" value="2"/>
</dbReference>
<dbReference type="InterPro" id="IPR008242">
    <property type="entry name" value="Chor_mutase/pphenate_deHydtase"/>
</dbReference>
<dbReference type="PROSITE" id="PS51168">
    <property type="entry name" value="CHORISMATE_MUT_2"/>
    <property type="match status" value="1"/>
</dbReference>
<dbReference type="GO" id="GO:0004664">
    <property type="term" value="F:prephenate dehydratase activity"/>
    <property type="evidence" value="ECO:0007669"/>
    <property type="project" value="UniProtKB-EC"/>
</dbReference>
<comment type="function">
    <text evidence="2">Catalyzes the Claisen rearrangement of chorismate to prephenate and the decarboxylation/dehydration of prephenate to phenylpyruvate.</text>
</comment>
<dbReference type="GO" id="GO:0009094">
    <property type="term" value="P:L-phenylalanine biosynthetic process"/>
    <property type="evidence" value="ECO:0007669"/>
    <property type="project" value="UniProtKB-UniPathway"/>
</dbReference>
<dbReference type="InterPro" id="IPR018528">
    <property type="entry name" value="Preph_deHydtase_CS"/>
</dbReference>
<keyword evidence="25" id="KW-1185">Reference proteome</keyword>
<keyword evidence="15" id="KW-0511">Multifunctional enzyme</keyword>
<dbReference type="Gene3D" id="1.20.59.10">
    <property type="entry name" value="Chorismate mutase"/>
    <property type="match status" value="1"/>
</dbReference>
<dbReference type="NCBIfam" id="TIGR01807">
    <property type="entry name" value="CM_P2"/>
    <property type="match status" value="1"/>
</dbReference>
<dbReference type="SUPFAM" id="SSF48600">
    <property type="entry name" value="Chorismate mutase II"/>
    <property type="match status" value="1"/>
</dbReference>
<dbReference type="Gene3D" id="3.30.70.260">
    <property type="match status" value="1"/>
</dbReference>
<dbReference type="Pfam" id="PF00800">
    <property type="entry name" value="PDT"/>
    <property type="match status" value="1"/>
</dbReference>
<evidence type="ECO:0000259" key="23">
    <source>
        <dbReference type="PROSITE" id="PS51671"/>
    </source>
</evidence>
<dbReference type="InterPro" id="IPR045865">
    <property type="entry name" value="ACT-like_dom_sf"/>
</dbReference>
<gene>
    <name evidence="24" type="ORF">SAMN05661077_1468</name>
</gene>
<dbReference type="STRING" id="381306.AN478_08500"/>
<evidence type="ECO:0000256" key="20">
    <source>
        <dbReference type="SAM" id="MobiDB-lite"/>
    </source>
</evidence>
<comment type="catalytic activity">
    <reaction evidence="1">
        <text>chorismate = prephenate</text>
        <dbReference type="Rhea" id="RHEA:13897"/>
        <dbReference type="ChEBI" id="CHEBI:29748"/>
        <dbReference type="ChEBI" id="CHEBI:29934"/>
        <dbReference type="EC" id="5.4.99.5"/>
    </reaction>
</comment>
<dbReference type="PANTHER" id="PTHR21022">
    <property type="entry name" value="PREPHENATE DEHYDRATASE P PROTEIN"/>
    <property type="match status" value="1"/>
</dbReference>
<feature type="domain" description="ACT" evidence="23">
    <location>
        <begin position="287"/>
        <end position="364"/>
    </location>
</feature>
<dbReference type="OrthoDB" id="9802281at2"/>
<keyword evidence="10" id="KW-0028">Amino-acid biosynthesis</keyword>
<dbReference type="PATRIC" id="fig|381306.5.peg.344"/>
<dbReference type="Pfam" id="PF01842">
    <property type="entry name" value="ACT"/>
    <property type="match status" value="1"/>
</dbReference>
<evidence type="ECO:0000256" key="3">
    <source>
        <dbReference type="ARBA" id="ARBA00004496"/>
    </source>
</evidence>
<evidence type="ECO:0000256" key="14">
    <source>
        <dbReference type="ARBA" id="ARBA00023239"/>
    </source>
</evidence>
<comment type="subcellular location">
    <subcellularLocation>
        <location evidence="3">Cytoplasm</location>
    </subcellularLocation>
</comment>
<dbReference type="EMBL" id="FMUN01000003">
    <property type="protein sequence ID" value="SCY18262.1"/>
    <property type="molecule type" value="Genomic_DNA"/>
</dbReference>
<dbReference type="FunFam" id="3.40.190.10:FF:000029">
    <property type="entry name" value="Chorismate mutase/Prephenate dehydratase"/>
    <property type="match status" value="1"/>
</dbReference>
<evidence type="ECO:0000256" key="12">
    <source>
        <dbReference type="ARBA" id="ARBA00023222"/>
    </source>
</evidence>
<keyword evidence="12" id="KW-0584">Phenylalanine biosynthesis</keyword>
<dbReference type="GO" id="GO:0004106">
    <property type="term" value="F:chorismate mutase activity"/>
    <property type="evidence" value="ECO:0007669"/>
    <property type="project" value="UniProtKB-EC"/>
</dbReference>
<evidence type="ECO:0000256" key="6">
    <source>
        <dbReference type="ARBA" id="ARBA00012404"/>
    </source>
</evidence>
<keyword evidence="11" id="KW-0057">Aromatic amino acid biosynthesis</keyword>
<evidence type="ECO:0000259" key="22">
    <source>
        <dbReference type="PROSITE" id="PS51171"/>
    </source>
</evidence>
<dbReference type="Proteomes" id="UP000183104">
    <property type="component" value="Unassembled WGS sequence"/>
</dbReference>
<feature type="compositionally biased region" description="Basic and acidic residues" evidence="20">
    <location>
        <begin position="10"/>
        <end position="20"/>
    </location>
</feature>
<dbReference type="AlphaFoldDB" id="A0A0P9CB14"/>
<evidence type="ECO:0000256" key="11">
    <source>
        <dbReference type="ARBA" id="ARBA00023141"/>
    </source>
</evidence>
<feature type="domain" description="Prephenate dehydratase" evidence="22">
    <location>
        <begin position="100"/>
        <end position="275"/>
    </location>
</feature>
<evidence type="ECO:0000256" key="7">
    <source>
        <dbReference type="ARBA" id="ARBA00013147"/>
    </source>
</evidence>
<keyword evidence="13" id="KW-0413">Isomerase</keyword>
<dbReference type="SUPFAM" id="SSF53850">
    <property type="entry name" value="Periplasmic binding protein-like II"/>
    <property type="match status" value="1"/>
</dbReference>
<protein>
    <recommendedName>
        <fullName evidence="8">Bifunctional chorismate mutase/prephenate dehydratase</fullName>
        <ecNumber evidence="7">4.2.1.51</ecNumber>
        <ecNumber evidence="6">5.4.99.5</ecNumber>
    </recommendedName>
    <alternativeName>
        <fullName evidence="17">Chorismate mutase-prephenate dehydratase</fullName>
    </alternativeName>
    <alternativeName>
        <fullName evidence="16">p-protein</fullName>
    </alternativeName>
</protein>
<dbReference type="PANTHER" id="PTHR21022:SF19">
    <property type="entry name" value="PREPHENATE DEHYDRATASE-RELATED"/>
    <property type="match status" value="1"/>
</dbReference>
<dbReference type="InterPro" id="IPR002912">
    <property type="entry name" value="ACT_dom"/>
</dbReference>
<dbReference type="InterPro" id="IPR002701">
    <property type="entry name" value="CM_II_prokaryot"/>
</dbReference>
<dbReference type="PROSITE" id="PS51171">
    <property type="entry name" value="PREPHENATE_DEHYDR_3"/>
    <property type="match status" value="1"/>
</dbReference>
<dbReference type="Pfam" id="PF01817">
    <property type="entry name" value="CM_2"/>
    <property type="match status" value="1"/>
</dbReference>
<evidence type="ECO:0000256" key="2">
    <source>
        <dbReference type="ARBA" id="ARBA00002364"/>
    </source>
</evidence>
<comment type="pathway">
    <text evidence="5">Metabolic intermediate biosynthesis; prephenate biosynthesis; prephenate from chorismate: step 1/1.</text>
</comment>
<evidence type="ECO:0000313" key="25">
    <source>
        <dbReference type="Proteomes" id="UP000183104"/>
    </source>
</evidence>
<dbReference type="CDD" id="cd13630">
    <property type="entry name" value="PBP2_PDT_1"/>
    <property type="match status" value="1"/>
</dbReference>
<dbReference type="PROSITE" id="PS51671">
    <property type="entry name" value="ACT"/>
    <property type="match status" value="1"/>
</dbReference>
<dbReference type="InterPro" id="IPR036979">
    <property type="entry name" value="CM_dom_sf"/>
</dbReference>
<evidence type="ECO:0000256" key="15">
    <source>
        <dbReference type="ARBA" id="ARBA00023268"/>
    </source>
</evidence>
<comment type="pathway">
    <text evidence="4">Amino-acid biosynthesis; L-phenylalanine biosynthesis; phenylpyruvate from prephenate: step 1/1.</text>
</comment>
<name>A0A0P9CB14_9GAMM</name>
<evidence type="ECO:0000256" key="8">
    <source>
        <dbReference type="ARBA" id="ARBA00014401"/>
    </source>
</evidence>
<dbReference type="EC" id="4.2.1.51" evidence="7"/>
<evidence type="ECO:0000256" key="5">
    <source>
        <dbReference type="ARBA" id="ARBA00004817"/>
    </source>
</evidence>
<dbReference type="RefSeq" id="WP_054966178.1">
    <property type="nucleotide sequence ID" value="NZ_FMUN01000003.1"/>
</dbReference>
<dbReference type="PROSITE" id="PS00857">
    <property type="entry name" value="PREPHENATE_DEHYDR_1"/>
    <property type="match status" value="1"/>
</dbReference>
<dbReference type="FunFam" id="3.30.70.260:FF:000012">
    <property type="entry name" value="Prephenate dehydratase"/>
    <property type="match status" value="1"/>
</dbReference>
<dbReference type="NCBIfam" id="NF008865">
    <property type="entry name" value="PRK11898.1"/>
    <property type="match status" value="1"/>
</dbReference>
<evidence type="ECO:0000256" key="9">
    <source>
        <dbReference type="ARBA" id="ARBA00022490"/>
    </source>
</evidence>
<evidence type="ECO:0000256" key="13">
    <source>
        <dbReference type="ARBA" id="ARBA00023235"/>
    </source>
</evidence>
<feature type="domain" description="Chorismate mutase" evidence="21">
    <location>
        <begin position="10"/>
        <end position="100"/>
    </location>
</feature>
<dbReference type="UniPathway" id="UPA00120">
    <property type="reaction ID" value="UER00203"/>
</dbReference>
<evidence type="ECO:0000256" key="18">
    <source>
        <dbReference type="ARBA" id="ARBA00047848"/>
    </source>
</evidence>
<evidence type="ECO:0000256" key="19">
    <source>
        <dbReference type="PIRSR" id="PIRSR001500-2"/>
    </source>
</evidence>